<proteinExistence type="predicted"/>
<sequence>MELVAQKYLRMARVRFPPVPTVLIGLIDPRGTTEVHELPLK</sequence>
<name>X1I1G6_9ZZZZ</name>
<organism evidence="1">
    <name type="scientific">marine sediment metagenome</name>
    <dbReference type="NCBI Taxonomy" id="412755"/>
    <lineage>
        <taxon>unclassified sequences</taxon>
        <taxon>metagenomes</taxon>
        <taxon>ecological metagenomes</taxon>
    </lineage>
</organism>
<comment type="caution">
    <text evidence="1">The sequence shown here is derived from an EMBL/GenBank/DDBJ whole genome shotgun (WGS) entry which is preliminary data.</text>
</comment>
<reference evidence="1" key="1">
    <citation type="journal article" date="2014" name="Front. Microbiol.">
        <title>High frequency of phylogenetically diverse reductive dehalogenase-homologous genes in deep subseafloor sedimentary metagenomes.</title>
        <authorList>
            <person name="Kawai M."/>
            <person name="Futagami T."/>
            <person name="Toyoda A."/>
            <person name="Takaki Y."/>
            <person name="Nishi S."/>
            <person name="Hori S."/>
            <person name="Arai W."/>
            <person name="Tsubouchi T."/>
            <person name="Morono Y."/>
            <person name="Uchiyama I."/>
            <person name="Ito T."/>
            <person name="Fujiyama A."/>
            <person name="Inagaki F."/>
            <person name="Takami H."/>
        </authorList>
    </citation>
    <scope>NUCLEOTIDE SEQUENCE</scope>
    <source>
        <strain evidence="1">Expedition CK06-06</strain>
    </source>
</reference>
<gene>
    <name evidence="1" type="ORF">S03H2_37814</name>
</gene>
<feature type="non-terminal residue" evidence="1">
    <location>
        <position position="41"/>
    </location>
</feature>
<evidence type="ECO:0000313" key="1">
    <source>
        <dbReference type="EMBL" id="GAH51398.1"/>
    </source>
</evidence>
<dbReference type="AlphaFoldDB" id="X1I1G6"/>
<protein>
    <submittedName>
        <fullName evidence="1">Uncharacterized protein</fullName>
    </submittedName>
</protein>
<accession>X1I1G6</accession>
<dbReference type="EMBL" id="BARU01023289">
    <property type="protein sequence ID" value="GAH51398.1"/>
    <property type="molecule type" value="Genomic_DNA"/>
</dbReference>